<evidence type="ECO:0000259" key="18">
    <source>
        <dbReference type="PROSITE" id="PS50885"/>
    </source>
</evidence>
<evidence type="ECO:0000256" key="16">
    <source>
        <dbReference type="SAM" id="Phobius"/>
    </source>
</evidence>
<feature type="transmembrane region" description="Helical" evidence="16">
    <location>
        <begin position="20"/>
        <end position="44"/>
    </location>
</feature>
<dbReference type="Gene3D" id="3.30.565.10">
    <property type="entry name" value="Histidine kinase-like ATPase, C-terminal domain"/>
    <property type="match status" value="1"/>
</dbReference>
<dbReference type="SMART" id="SM00388">
    <property type="entry name" value="HisKA"/>
    <property type="match status" value="1"/>
</dbReference>
<dbReference type="InterPro" id="IPR005467">
    <property type="entry name" value="His_kinase_dom"/>
</dbReference>
<evidence type="ECO:0000256" key="10">
    <source>
        <dbReference type="ARBA" id="ARBA00022777"/>
    </source>
</evidence>
<feature type="domain" description="HAMP" evidence="18">
    <location>
        <begin position="251"/>
        <end position="303"/>
    </location>
</feature>
<dbReference type="InterPro" id="IPR004358">
    <property type="entry name" value="Sig_transdc_His_kin-like_C"/>
</dbReference>
<dbReference type="EMBL" id="BMZB01000001">
    <property type="protein sequence ID" value="GGZ29366.1"/>
    <property type="molecule type" value="Genomic_DNA"/>
</dbReference>
<feature type="transmembrane region" description="Helical" evidence="16">
    <location>
        <begin position="231"/>
        <end position="249"/>
    </location>
</feature>
<keyword evidence="20" id="KW-1185">Reference proteome</keyword>
<dbReference type="InterPro" id="IPR036890">
    <property type="entry name" value="HATPase_C_sf"/>
</dbReference>
<dbReference type="GO" id="GO:0005886">
    <property type="term" value="C:plasma membrane"/>
    <property type="evidence" value="ECO:0007669"/>
    <property type="project" value="UniProtKB-SubCell"/>
</dbReference>
<evidence type="ECO:0000256" key="14">
    <source>
        <dbReference type="ARBA" id="ARBA00023136"/>
    </source>
</evidence>
<dbReference type="SUPFAM" id="SSF47384">
    <property type="entry name" value="Homodimeric domain of signal transducing histidine kinase"/>
    <property type="match status" value="1"/>
</dbReference>
<accession>A0A918Q0F6</accession>
<evidence type="ECO:0000313" key="19">
    <source>
        <dbReference type="EMBL" id="GGZ29366.1"/>
    </source>
</evidence>
<evidence type="ECO:0000256" key="4">
    <source>
        <dbReference type="ARBA" id="ARBA00022475"/>
    </source>
</evidence>
<dbReference type="AlphaFoldDB" id="A0A918Q0F6"/>
<keyword evidence="7" id="KW-0808">Transferase</keyword>
<evidence type="ECO:0000256" key="5">
    <source>
        <dbReference type="ARBA" id="ARBA00022519"/>
    </source>
</evidence>
<dbReference type="SMART" id="SM00304">
    <property type="entry name" value="HAMP"/>
    <property type="match status" value="1"/>
</dbReference>
<evidence type="ECO:0000256" key="11">
    <source>
        <dbReference type="ARBA" id="ARBA00022840"/>
    </source>
</evidence>
<sequence>MSDLKAAPPKTSRFFPDLPIFWQVLGMALAVLVLSLAINTLIVLKAPSPPPQGYTLTEAAQALKTGQVKLKTGRNLRMETVAETPDFVARQLADPGRSHPFETFLRERLATILGVPVTNVFIDGRQRGRNGFGGPGPQRWMAPGPEGPQNRGPEGGPKFARPDGPPRNMGSDGPRDNLRMIGPDFRASELPESLNTQVTFPAFRAAWKQTDGTWRVLIPPRPLIEPWQKNLLVGFLLTALAVTPLAFFMSRRLTRPIRALAEGARTLGFDADAAPLKARGPKEVRAATHVLNDMQIRLKKQVESRTALIAAIAHDLKTPLARLRLRIETLPESARDKINQDIAHMDSLINSALGFASAEKMAQTLTRLDLSSLIEIVCEDNADIHDVTCGDIAENITVLGNDMAIRRIVTNLIENACRYGDGCEVILRARENMAEVVIRDHGPGMPTEALEAVFEPFYRLETSRNRDTGGAGLGLSVAQSLSLSMHGSLRLENRYEGGILSGLDAIFTLPRL</sequence>
<keyword evidence="6" id="KW-0597">Phosphoprotein</keyword>
<dbReference type="CDD" id="cd00075">
    <property type="entry name" value="HATPase"/>
    <property type="match status" value="1"/>
</dbReference>
<comment type="subcellular location">
    <subcellularLocation>
        <location evidence="2">Cell inner membrane</location>
        <topology evidence="2">Multi-pass membrane protein</topology>
    </subcellularLocation>
</comment>
<evidence type="ECO:0000256" key="1">
    <source>
        <dbReference type="ARBA" id="ARBA00000085"/>
    </source>
</evidence>
<dbReference type="PROSITE" id="PS50109">
    <property type="entry name" value="HIS_KIN"/>
    <property type="match status" value="1"/>
</dbReference>
<dbReference type="RefSeq" id="WP_189485679.1">
    <property type="nucleotide sequence ID" value="NZ_BMZB01000001.1"/>
</dbReference>
<feature type="domain" description="Histidine kinase" evidence="17">
    <location>
        <begin position="311"/>
        <end position="512"/>
    </location>
</feature>
<dbReference type="PROSITE" id="PS50885">
    <property type="entry name" value="HAMP"/>
    <property type="match status" value="1"/>
</dbReference>
<dbReference type="PANTHER" id="PTHR44936">
    <property type="entry name" value="SENSOR PROTEIN CREC"/>
    <property type="match status" value="1"/>
</dbReference>
<dbReference type="GO" id="GO:0005524">
    <property type="term" value="F:ATP binding"/>
    <property type="evidence" value="ECO:0007669"/>
    <property type="project" value="UniProtKB-KW"/>
</dbReference>
<keyword evidence="10 19" id="KW-0418">Kinase</keyword>
<dbReference type="InterPro" id="IPR003660">
    <property type="entry name" value="HAMP_dom"/>
</dbReference>
<keyword evidence="8 16" id="KW-0812">Transmembrane</keyword>
<dbReference type="PRINTS" id="PR00344">
    <property type="entry name" value="BCTRLSENSOR"/>
</dbReference>
<keyword evidence="14 16" id="KW-0472">Membrane</keyword>
<evidence type="ECO:0000256" key="7">
    <source>
        <dbReference type="ARBA" id="ARBA00022679"/>
    </source>
</evidence>
<dbReference type="Proteomes" id="UP000662572">
    <property type="component" value="Unassembled WGS sequence"/>
</dbReference>
<feature type="region of interest" description="Disordered" evidence="15">
    <location>
        <begin position="124"/>
        <end position="178"/>
    </location>
</feature>
<dbReference type="EC" id="2.7.13.3" evidence="3"/>
<dbReference type="InterPro" id="IPR036097">
    <property type="entry name" value="HisK_dim/P_sf"/>
</dbReference>
<comment type="catalytic activity">
    <reaction evidence="1">
        <text>ATP + protein L-histidine = ADP + protein N-phospho-L-histidine.</text>
        <dbReference type="EC" id="2.7.13.3"/>
    </reaction>
</comment>
<name>A0A918Q0F6_9CAUL</name>
<dbReference type="Pfam" id="PF00512">
    <property type="entry name" value="HisKA"/>
    <property type="match status" value="1"/>
</dbReference>
<evidence type="ECO:0000313" key="20">
    <source>
        <dbReference type="Proteomes" id="UP000662572"/>
    </source>
</evidence>
<keyword evidence="5" id="KW-0997">Cell inner membrane</keyword>
<keyword evidence="11" id="KW-0067">ATP-binding</keyword>
<keyword evidence="13" id="KW-0902">Two-component regulatory system</keyword>
<evidence type="ECO:0000256" key="6">
    <source>
        <dbReference type="ARBA" id="ARBA00022553"/>
    </source>
</evidence>
<gene>
    <name evidence="19" type="ORF">GCM10011273_14260</name>
</gene>
<dbReference type="PANTHER" id="PTHR44936:SF5">
    <property type="entry name" value="SENSOR HISTIDINE KINASE ENVZ"/>
    <property type="match status" value="1"/>
</dbReference>
<reference evidence="19" key="2">
    <citation type="submission" date="2020-09" db="EMBL/GenBank/DDBJ databases">
        <authorList>
            <person name="Sun Q."/>
            <person name="Kim S."/>
        </authorList>
    </citation>
    <scope>NUCLEOTIDE SEQUENCE</scope>
    <source>
        <strain evidence="19">KCTC 32296</strain>
    </source>
</reference>
<comment type="caution">
    <text evidence="19">The sequence shown here is derived from an EMBL/GenBank/DDBJ whole genome shotgun (WGS) entry which is preliminary data.</text>
</comment>
<evidence type="ECO:0000259" key="17">
    <source>
        <dbReference type="PROSITE" id="PS50109"/>
    </source>
</evidence>
<dbReference type="Gene3D" id="1.10.287.130">
    <property type="match status" value="1"/>
</dbReference>
<protein>
    <recommendedName>
        <fullName evidence="3">histidine kinase</fullName>
        <ecNumber evidence="3">2.7.13.3</ecNumber>
    </recommendedName>
</protein>
<dbReference type="CDD" id="cd00082">
    <property type="entry name" value="HisKA"/>
    <property type="match status" value="1"/>
</dbReference>
<evidence type="ECO:0000256" key="3">
    <source>
        <dbReference type="ARBA" id="ARBA00012438"/>
    </source>
</evidence>
<dbReference type="SUPFAM" id="SSF55874">
    <property type="entry name" value="ATPase domain of HSP90 chaperone/DNA topoisomerase II/histidine kinase"/>
    <property type="match status" value="1"/>
</dbReference>
<evidence type="ECO:0000256" key="13">
    <source>
        <dbReference type="ARBA" id="ARBA00023012"/>
    </source>
</evidence>
<dbReference type="InterPro" id="IPR003661">
    <property type="entry name" value="HisK_dim/P_dom"/>
</dbReference>
<evidence type="ECO:0000256" key="12">
    <source>
        <dbReference type="ARBA" id="ARBA00022989"/>
    </source>
</evidence>
<dbReference type="SMART" id="SM00387">
    <property type="entry name" value="HATPase_c"/>
    <property type="match status" value="1"/>
</dbReference>
<organism evidence="19 20">
    <name type="scientific">Asticcacaulis endophyticus</name>
    <dbReference type="NCBI Taxonomy" id="1395890"/>
    <lineage>
        <taxon>Bacteria</taxon>
        <taxon>Pseudomonadati</taxon>
        <taxon>Pseudomonadota</taxon>
        <taxon>Alphaproteobacteria</taxon>
        <taxon>Caulobacterales</taxon>
        <taxon>Caulobacteraceae</taxon>
        <taxon>Asticcacaulis</taxon>
    </lineage>
</organism>
<dbReference type="InterPro" id="IPR003594">
    <property type="entry name" value="HATPase_dom"/>
</dbReference>
<dbReference type="Pfam" id="PF02518">
    <property type="entry name" value="HATPase_c"/>
    <property type="match status" value="1"/>
</dbReference>
<evidence type="ECO:0000256" key="8">
    <source>
        <dbReference type="ARBA" id="ARBA00022692"/>
    </source>
</evidence>
<dbReference type="InterPro" id="IPR050980">
    <property type="entry name" value="2C_sensor_his_kinase"/>
</dbReference>
<evidence type="ECO:0000256" key="15">
    <source>
        <dbReference type="SAM" id="MobiDB-lite"/>
    </source>
</evidence>
<proteinExistence type="predicted"/>
<keyword evidence="4" id="KW-1003">Cell membrane</keyword>
<evidence type="ECO:0000256" key="9">
    <source>
        <dbReference type="ARBA" id="ARBA00022741"/>
    </source>
</evidence>
<reference evidence="19" key="1">
    <citation type="journal article" date="2014" name="Int. J. Syst. Evol. Microbiol.">
        <title>Complete genome sequence of Corynebacterium casei LMG S-19264T (=DSM 44701T), isolated from a smear-ripened cheese.</title>
        <authorList>
            <consortium name="US DOE Joint Genome Institute (JGI-PGF)"/>
            <person name="Walter F."/>
            <person name="Albersmeier A."/>
            <person name="Kalinowski J."/>
            <person name="Ruckert C."/>
        </authorList>
    </citation>
    <scope>NUCLEOTIDE SEQUENCE</scope>
    <source>
        <strain evidence="19">KCTC 32296</strain>
    </source>
</reference>
<keyword evidence="12 16" id="KW-1133">Transmembrane helix</keyword>
<evidence type="ECO:0000256" key="2">
    <source>
        <dbReference type="ARBA" id="ARBA00004429"/>
    </source>
</evidence>
<dbReference type="GO" id="GO:0000155">
    <property type="term" value="F:phosphorelay sensor kinase activity"/>
    <property type="evidence" value="ECO:0007669"/>
    <property type="project" value="InterPro"/>
</dbReference>
<keyword evidence="9" id="KW-0547">Nucleotide-binding</keyword>